<dbReference type="Proteomes" id="UP000323594">
    <property type="component" value="Chromosome"/>
</dbReference>
<evidence type="ECO:0000313" key="2">
    <source>
        <dbReference type="EMBL" id="QEJ99199.1"/>
    </source>
</evidence>
<proteinExistence type="predicted"/>
<evidence type="ECO:0000313" key="3">
    <source>
        <dbReference type="Proteomes" id="UP000323594"/>
    </source>
</evidence>
<reference evidence="2 3" key="1">
    <citation type="submission" date="2019-08" db="EMBL/GenBank/DDBJ databases">
        <authorList>
            <person name="Kuhnert P."/>
        </authorList>
    </citation>
    <scope>NUCLEOTIDE SEQUENCE [LARGE SCALE GENOMIC DNA]</scope>
    <source>
        <strain evidence="2 3">B36.5</strain>
    </source>
</reference>
<name>A0AAE6IVR7_TREPH</name>
<dbReference type="EMBL" id="CP042817">
    <property type="protein sequence ID" value="QEJ99199.1"/>
    <property type="molecule type" value="Genomic_DNA"/>
</dbReference>
<dbReference type="GO" id="GO:0015074">
    <property type="term" value="P:DNA integration"/>
    <property type="evidence" value="ECO:0007669"/>
    <property type="project" value="InterPro"/>
</dbReference>
<gene>
    <name evidence="2" type="ORF">FUT82_15195</name>
</gene>
<sequence>MKNGLLTYKQMEELISKYIEFFNKKRIQKKLGWKSPVDFRTQVA</sequence>
<evidence type="ECO:0000259" key="1">
    <source>
        <dbReference type="Pfam" id="PF13333"/>
    </source>
</evidence>
<dbReference type="InterPro" id="IPR001584">
    <property type="entry name" value="Integrase_cat-core"/>
</dbReference>
<protein>
    <submittedName>
        <fullName evidence="2">IS3 family transposase</fullName>
    </submittedName>
</protein>
<dbReference type="AlphaFoldDB" id="A0AAE6IVR7"/>
<organism evidence="2 3">
    <name type="scientific">Treponema phagedenis</name>
    <dbReference type="NCBI Taxonomy" id="162"/>
    <lineage>
        <taxon>Bacteria</taxon>
        <taxon>Pseudomonadati</taxon>
        <taxon>Spirochaetota</taxon>
        <taxon>Spirochaetia</taxon>
        <taxon>Spirochaetales</taxon>
        <taxon>Treponemataceae</taxon>
        <taxon>Treponema</taxon>
    </lineage>
</organism>
<feature type="domain" description="Integrase catalytic" evidence="1">
    <location>
        <begin position="7"/>
        <end position="42"/>
    </location>
</feature>
<accession>A0AAE6IVR7</accession>
<dbReference type="Pfam" id="PF13333">
    <property type="entry name" value="rve_2"/>
    <property type="match status" value="1"/>
</dbReference>